<dbReference type="AlphaFoldDB" id="B0E5K4"/>
<accession>B0E5K4</accession>
<organism evidence="2">
    <name type="scientific">Entamoeba dispar (strain ATCC PRA-260 / SAW760)</name>
    <dbReference type="NCBI Taxonomy" id="370354"/>
    <lineage>
        <taxon>Eukaryota</taxon>
        <taxon>Amoebozoa</taxon>
        <taxon>Evosea</taxon>
        <taxon>Archamoebae</taxon>
        <taxon>Mastigamoebida</taxon>
        <taxon>Entamoebidae</taxon>
        <taxon>Entamoeba</taxon>
    </lineage>
</organism>
<dbReference type="VEuPathDB" id="AmoebaDB:EDI_349830"/>
<name>B0E5K4_ENTDS</name>
<reference evidence="2" key="1">
    <citation type="submission" date="2007-12" db="EMBL/GenBank/DDBJ databases">
        <title>Annotation of Entamoeba dispar SAW760.</title>
        <authorList>
            <person name="Lorenzi H."/>
            <person name="Inman J."/>
            <person name="Schobel S."/>
            <person name="Amedeo P."/>
            <person name="Caler E."/>
        </authorList>
    </citation>
    <scope>NUCLEOTIDE SEQUENCE [LARGE SCALE GENOMIC DNA]</scope>
    <source>
        <strain evidence="2">ATCC PRA-260 / SAW760</strain>
    </source>
</reference>
<keyword evidence="2" id="KW-1185">Reference proteome</keyword>
<proteinExistence type="predicted"/>
<dbReference type="RefSeq" id="XP_001733681.1">
    <property type="nucleotide sequence ID" value="XM_001733629.1"/>
</dbReference>
<dbReference type="EMBL" id="DS547809">
    <property type="protein sequence ID" value="EDR30198.1"/>
    <property type="molecule type" value="Genomic_DNA"/>
</dbReference>
<evidence type="ECO:0000313" key="2">
    <source>
        <dbReference type="Proteomes" id="UP000008076"/>
    </source>
</evidence>
<sequence length="215" mass="23707">MEEIYNVTALAKEITDAGQTYFDIISEKTTYRLENFPPTDTSIRKIDTFTFTDRYGDNPVTETILFSQIAQHRYFVDDTPTADNLKSNAYITPGGTYCMLIHNNSTSSLSIPPPTDAPGTDQLIIRLDNNTTTVPITSRKTSTSVVSQPPVAGGGDTLIIIPPTNRTNVHFMNTPPQENMKIRLGCSIGDITSTYSLFSFGVQMFDLSTLLSKTS</sequence>
<evidence type="ECO:0000313" key="1">
    <source>
        <dbReference type="EMBL" id="EDR30198.1"/>
    </source>
</evidence>
<protein>
    <submittedName>
        <fullName evidence="1">Uncharacterized protein</fullName>
    </submittedName>
</protein>
<dbReference type="GeneID" id="5878559"/>
<gene>
    <name evidence="1" type="ORF">EDI_349830</name>
</gene>
<dbReference type="Proteomes" id="UP000008076">
    <property type="component" value="Unassembled WGS sequence"/>
</dbReference>
<dbReference type="KEGG" id="edi:EDI_349830"/>